<dbReference type="Proteomes" id="UP001218218">
    <property type="component" value="Unassembled WGS sequence"/>
</dbReference>
<gene>
    <name evidence="2" type="ORF">DFH08DRAFT_707560</name>
</gene>
<organism evidence="2 3">
    <name type="scientific">Mycena albidolilacea</name>
    <dbReference type="NCBI Taxonomy" id="1033008"/>
    <lineage>
        <taxon>Eukaryota</taxon>
        <taxon>Fungi</taxon>
        <taxon>Dikarya</taxon>
        <taxon>Basidiomycota</taxon>
        <taxon>Agaricomycotina</taxon>
        <taxon>Agaricomycetes</taxon>
        <taxon>Agaricomycetidae</taxon>
        <taxon>Agaricales</taxon>
        <taxon>Marasmiineae</taxon>
        <taxon>Mycenaceae</taxon>
        <taxon>Mycena</taxon>
    </lineage>
</organism>
<accession>A0AAD6ZQG5</accession>
<feature type="region of interest" description="Disordered" evidence="1">
    <location>
        <begin position="34"/>
        <end position="54"/>
    </location>
</feature>
<reference evidence="2" key="1">
    <citation type="submission" date="2023-03" db="EMBL/GenBank/DDBJ databases">
        <title>Massive genome expansion in bonnet fungi (Mycena s.s.) driven by repeated elements and novel gene families across ecological guilds.</title>
        <authorList>
            <consortium name="Lawrence Berkeley National Laboratory"/>
            <person name="Harder C.B."/>
            <person name="Miyauchi S."/>
            <person name="Viragh M."/>
            <person name="Kuo A."/>
            <person name="Thoen E."/>
            <person name="Andreopoulos B."/>
            <person name="Lu D."/>
            <person name="Skrede I."/>
            <person name="Drula E."/>
            <person name="Henrissat B."/>
            <person name="Morin E."/>
            <person name="Kohler A."/>
            <person name="Barry K."/>
            <person name="LaButti K."/>
            <person name="Morin E."/>
            <person name="Salamov A."/>
            <person name="Lipzen A."/>
            <person name="Mereny Z."/>
            <person name="Hegedus B."/>
            <person name="Baldrian P."/>
            <person name="Stursova M."/>
            <person name="Weitz H."/>
            <person name="Taylor A."/>
            <person name="Grigoriev I.V."/>
            <person name="Nagy L.G."/>
            <person name="Martin F."/>
            <person name="Kauserud H."/>
        </authorList>
    </citation>
    <scope>NUCLEOTIDE SEQUENCE</scope>
    <source>
        <strain evidence="2">CBHHK002</strain>
    </source>
</reference>
<evidence type="ECO:0000256" key="1">
    <source>
        <dbReference type="SAM" id="MobiDB-lite"/>
    </source>
</evidence>
<keyword evidence="3" id="KW-1185">Reference proteome</keyword>
<sequence>IVAEPTTLRRHLELDHYNTYQRWAKKADFESALPGDRKARKAAATGPAVQPTLDPHLKELPAKEVIIPYSDARFREAAIEWLPIDALEDPKFVNMIDIASRAQDGVRIPGKKATRDEIKDLFQQQMGE</sequence>
<dbReference type="AlphaFoldDB" id="A0AAD6ZQG5"/>
<evidence type="ECO:0000313" key="3">
    <source>
        <dbReference type="Proteomes" id="UP001218218"/>
    </source>
</evidence>
<dbReference type="EMBL" id="JARIHO010000033">
    <property type="protein sequence ID" value="KAJ7333952.1"/>
    <property type="molecule type" value="Genomic_DNA"/>
</dbReference>
<proteinExistence type="predicted"/>
<name>A0AAD6ZQG5_9AGAR</name>
<protein>
    <submittedName>
        <fullName evidence="2">Uncharacterized protein</fullName>
    </submittedName>
</protein>
<evidence type="ECO:0000313" key="2">
    <source>
        <dbReference type="EMBL" id="KAJ7333952.1"/>
    </source>
</evidence>
<comment type="caution">
    <text evidence="2">The sequence shown here is derived from an EMBL/GenBank/DDBJ whole genome shotgun (WGS) entry which is preliminary data.</text>
</comment>
<feature type="non-terminal residue" evidence="2">
    <location>
        <position position="1"/>
    </location>
</feature>